<dbReference type="Gene3D" id="3.40.50.10090">
    <property type="match status" value="2"/>
</dbReference>
<feature type="non-terminal residue" evidence="8">
    <location>
        <position position="343"/>
    </location>
</feature>
<dbReference type="InterPro" id="IPR014776">
    <property type="entry name" value="4pyrrole_Mease_sub2"/>
</dbReference>
<name>A0A382DRK7_9ZZZZ</name>
<dbReference type="NCBIfam" id="TIGR01469">
    <property type="entry name" value="cobA_cysG_Cterm"/>
    <property type="match status" value="1"/>
</dbReference>
<organism evidence="8">
    <name type="scientific">marine metagenome</name>
    <dbReference type="NCBI Taxonomy" id="408172"/>
    <lineage>
        <taxon>unclassified sequences</taxon>
        <taxon>metagenomes</taxon>
        <taxon>ecological metagenomes</taxon>
    </lineage>
</organism>
<keyword evidence="3" id="KW-0808">Transferase</keyword>
<keyword evidence="2" id="KW-0489">Methyltransferase</keyword>
<dbReference type="InterPro" id="IPR036108">
    <property type="entry name" value="4pyrrol_syn_uPrphyn_synt_sf"/>
</dbReference>
<dbReference type="InterPro" id="IPR006366">
    <property type="entry name" value="CobA/CysG_C"/>
</dbReference>
<reference evidence="8" key="1">
    <citation type="submission" date="2018-05" db="EMBL/GenBank/DDBJ databases">
        <authorList>
            <person name="Lanie J.A."/>
            <person name="Ng W.-L."/>
            <person name="Kazmierczak K.M."/>
            <person name="Andrzejewski T.M."/>
            <person name="Davidsen T.M."/>
            <person name="Wayne K.J."/>
            <person name="Tettelin H."/>
            <person name="Glass J.I."/>
            <person name="Rusch D."/>
            <person name="Podicherti R."/>
            <person name="Tsui H.-C.T."/>
            <person name="Winkler M.E."/>
        </authorList>
    </citation>
    <scope>NUCLEOTIDE SEQUENCE</scope>
</reference>
<dbReference type="InterPro" id="IPR003754">
    <property type="entry name" value="4pyrrol_synth_uPrphyn_synth"/>
</dbReference>
<dbReference type="EMBL" id="UINC01040418">
    <property type="protein sequence ID" value="SVB40263.1"/>
    <property type="molecule type" value="Genomic_DNA"/>
</dbReference>
<sequence length="343" mass="36829">MEHLPHATGGCVYIVGAGPGDPGLLTTKGARFLSEADVVFYDDLLDPRLLELAPGTCERVYAGHRGGRPADSTRRQDELNQQLVEAARAGRRVVRLKGGDPYVFGRGGEEAIALRDAGIPFEVVPGVSAAMAVPAYAGIPLTHRGLSQTATLVTGHEDPEAAEVDWAALAKLGGTLVIFMGSRNAGAIAKALVAGGRQAETPAAAIQWGTRPQQHTLLATLGTLEDTMSEAELRSPVLMVVGDVVEQREALEWFEGRSLFGRRVLITRSREQSRPLRLMLEAEGGEVFELPLLHLTGPENPAPLETALSELEHYGWVVFTSPNAVRFFFDPLQESGRDARALG</sequence>
<keyword evidence="4" id="KW-0949">S-adenosyl-L-methionine</keyword>
<evidence type="ECO:0000256" key="2">
    <source>
        <dbReference type="ARBA" id="ARBA00022603"/>
    </source>
</evidence>
<protein>
    <recommendedName>
        <fullName evidence="1">uroporphyrinogen-III C-methyltransferase</fullName>
        <ecNumber evidence="1">2.1.1.107</ecNumber>
    </recommendedName>
</protein>
<dbReference type="InterPro" id="IPR014777">
    <property type="entry name" value="4pyrrole_Mease_sub1"/>
</dbReference>
<evidence type="ECO:0000313" key="8">
    <source>
        <dbReference type="EMBL" id="SVB40263.1"/>
    </source>
</evidence>
<evidence type="ECO:0000256" key="5">
    <source>
        <dbReference type="ARBA" id="ARBA00023244"/>
    </source>
</evidence>
<evidence type="ECO:0000256" key="4">
    <source>
        <dbReference type="ARBA" id="ARBA00022691"/>
    </source>
</evidence>
<dbReference type="Pfam" id="PF02602">
    <property type="entry name" value="HEM4"/>
    <property type="match status" value="1"/>
</dbReference>
<dbReference type="PROSITE" id="PS00840">
    <property type="entry name" value="SUMT_2"/>
    <property type="match status" value="1"/>
</dbReference>
<dbReference type="SUPFAM" id="SSF53790">
    <property type="entry name" value="Tetrapyrrole methylase"/>
    <property type="match status" value="1"/>
</dbReference>
<dbReference type="AlphaFoldDB" id="A0A382DRK7"/>
<dbReference type="CDD" id="cd06578">
    <property type="entry name" value="HemD"/>
    <property type="match status" value="1"/>
</dbReference>
<keyword evidence="5" id="KW-0627">Porphyrin biosynthesis</keyword>
<dbReference type="NCBIfam" id="NF004790">
    <property type="entry name" value="PRK06136.1"/>
    <property type="match status" value="1"/>
</dbReference>
<dbReference type="SUPFAM" id="SSF69618">
    <property type="entry name" value="HemD-like"/>
    <property type="match status" value="1"/>
</dbReference>
<dbReference type="CDD" id="cd11642">
    <property type="entry name" value="SUMT"/>
    <property type="match status" value="1"/>
</dbReference>
<dbReference type="GO" id="GO:0032259">
    <property type="term" value="P:methylation"/>
    <property type="evidence" value="ECO:0007669"/>
    <property type="project" value="UniProtKB-KW"/>
</dbReference>
<dbReference type="GO" id="GO:0004852">
    <property type="term" value="F:uroporphyrinogen-III synthase activity"/>
    <property type="evidence" value="ECO:0007669"/>
    <property type="project" value="InterPro"/>
</dbReference>
<evidence type="ECO:0000259" key="6">
    <source>
        <dbReference type="Pfam" id="PF00590"/>
    </source>
</evidence>
<dbReference type="InterPro" id="IPR035996">
    <property type="entry name" value="4pyrrol_Methylase_sf"/>
</dbReference>
<dbReference type="EC" id="2.1.1.107" evidence="1"/>
<feature type="domain" description="Tetrapyrrole methylase" evidence="6">
    <location>
        <begin position="12"/>
        <end position="224"/>
    </location>
</feature>
<dbReference type="PANTHER" id="PTHR45790">
    <property type="entry name" value="SIROHEME SYNTHASE-RELATED"/>
    <property type="match status" value="1"/>
</dbReference>
<dbReference type="Gene3D" id="3.30.950.10">
    <property type="entry name" value="Methyltransferase, Cobalt-precorrin-4 Transmethylase, Domain 2"/>
    <property type="match status" value="1"/>
</dbReference>
<dbReference type="InterPro" id="IPR050161">
    <property type="entry name" value="Siro_Cobalamin_biosynth"/>
</dbReference>
<dbReference type="Pfam" id="PF00590">
    <property type="entry name" value="TP_methylase"/>
    <property type="match status" value="1"/>
</dbReference>
<dbReference type="FunFam" id="3.40.1010.10:FF:000001">
    <property type="entry name" value="Siroheme synthase"/>
    <property type="match status" value="1"/>
</dbReference>
<gene>
    <name evidence="8" type="ORF">METZ01_LOCUS193117</name>
</gene>
<dbReference type="FunFam" id="3.30.950.10:FF:000001">
    <property type="entry name" value="Siroheme synthase"/>
    <property type="match status" value="1"/>
</dbReference>
<dbReference type="InterPro" id="IPR000878">
    <property type="entry name" value="4pyrrol_Mease"/>
</dbReference>
<dbReference type="GO" id="GO:0004851">
    <property type="term" value="F:uroporphyrin-III C-methyltransferase activity"/>
    <property type="evidence" value="ECO:0007669"/>
    <property type="project" value="UniProtKB-EC"/>
</dbReference>
<evidence type="ECO:0000256" key="3">
    <source>
        <dbReference type="ARBA" id="ARBA00022679"/>
    </source>
</evidence>
<dbReference type="GO" id="GO:0019354">
    <property type="term" value="P:siroheme biosynthetic process"/>
    <property type="evidence" value="ECO:0007669"/>
    <property type="project" value="InterPro"/>
</dbReference>
<evidence type="ECO:0000259" key="7">
    <source>
        <dbReference type="Pfam" id="PF02602"/>
    </source>
</evidence>
<dbReference type="PANTHER" id="PTHR45790:SF3">
    <property type="entry name" value="S-ADENOSYL-L-METHIONINE-DEPENDENT UROPORPHYRINOGEN III METHYLTRANSFERASE, CHLOROPLASTIC"/>
    <property type="match status" value="1"/>
</dbReference>
<evidence type="ECO:0000256" key="1">
    <source>
        <dbReference type="ARBA" id="ARBA00012162"/>
    </source>
</evidence>
<accession>A0A382DRK7</accession>
<feature type="domain" description="Tetrapyrrole biosynthesis uroporphyrinogen III synthase" evidence="7">
    <location>
        <begin position="280"/>
        <end position="342"/>
    </location>
</feature>
<dbReference type="InterPro" id="IPR003043">
    <property type="entry name" value="Uropor_MeTrfase_CS"/>
</dbReference>
<proteinExistence type="predicted"/>
<dbReference type="Gene3D" id="3.40.1010.10">
    <property type="entry name" value="Cobalt-precorrin-4 Transmethylase, Domain 1"/>
    <property type="match status" value="1"/>
</dbReference>